<feature type="region of interest" description="Disordered" evidence="1">
    <location>
        <begin position="328"/>
        <end position="353"/>
    </location>
</feature>
<evidence type="ECO:0000256" key="1">
    <source>
        <dbReference type="SAM" id="MobiDB-lite"/>
    </source>
</evidence>
<dbReference type="PANTHER" id="PTHR31286:SF79">
    <property type="entry name" value="N-6 ADENINE-SPECIFIC DNA METHYLASE"/>
    <property type="match status" value="1"/>
</dbReference>
<evidence type="ECO:0000313" key="2">
    <source>
        <dbReference type="EMBL" id="KAG5589888.1"/>
    </source>
</evidence>
<dbReference type="OrthoDB" id="1399756at2759"/>
<feature type="region of interest" description="Disordered" evidence="1">
    <location>
        <begin position="221"/>
        <end position="265"/>
    </location>
</feature>
<dbReference type="InterPro" id="IPR040256">
    <property type="entry name" value="At4g02000-like"/>
</dbReference>
<accession>A0A9J5XRX3</accession>
<dbReference type="AlphaFoldDB" id="A0A9J5XRX3"/>
<comment type="caution">
    <text evidence="2">The sequence shown here is derived from an EMBL/GenBank/DDBJ whole genome shotgun (WGS) entry which is preliminary data.</text>
</comment>
<gene>
    <name evidence="2" type="ORF">H5410_040402</name>
</gene>
<reference evidence="2 3" key="1">
    <citation type="submission" date="2020-09" db="EMBL/GenBank/DDBJ databases">
        <title>De no assembly of potato wild relative species, Solanum commersonii.</title>
        <authorList>
            <person name="Cho K."/>
        </authorList>
    </citation>
    <scope>NUCLEOTIDE SEQUENCE [LARGE SCALE GENOMIC DNA]</scope>
    <source>
        <strain evidence="2">LZ3.2</strain>
        <tissue evidence="2">Leaf</tissue>
    </source>
</reference>
<sequence length="474" mass="54423">MRPLIYDDKFNVDAETTQAMAWISFPDLKPIFFVKESIFSLAHAFGKPLHLDSATINKTRPNCARVKVQVDLLADLPKFVELEIVNEAAETSKIEKVKLQGHAEQDCRILHSELRRPVEDFDDGKQTEEEQVDVNKVVVVEEGVATTNTFDVLENHSLDVAHTENLQGKEKPITGRTEEQQMSIKEWINSSFTTKNNKNKCPDNDVQQSIAAVQEHKYLTTFKSSERSTHSSESEEEKKEESIDEEDTIEQTTTTKGEDSTEQHTEGINNDLQFMKEMATVIDQTPLQVVTAVEGRFPPDFIQKQVWNIERHTSQDNVEEVLVLPNTEKGMGDKGKKIKKRNTTTKSSSSESRFSELYGHTSLQHLARIGSDHAPLLLTCGGSSRIIIRPFKFLKFWTEREDFKEVVQQNWVSEDVDDIYIQLKLKQKRTKHALSKWIKEKFGDIFNQFAVMEEIVRVKEEYFEECPSPENRVV</sequence>
<feature type="compositionally biased region" description="Basic and acidic residues" evidence="1">
    <location>
        <begin position="221"/>
        <end position="241"/>
    </location>
</feature>
<protein>
    <recommendedName>
        <fullName evidence="4">DUF4283 domain-containing protein</fullName>
    </recommendedName>
</protein>
<feature type="compositionally biased region" description="Basic and acidic residues" evidence="1">
    <location>
        <begin position="256"/>
        <end position="265"/>
    </location>
</feature>
<organism evidence="2 3">
    <name type="scientific">Solanum commersonii</name>
    <name type="common">Commerson's wild potato</name>
    <name type="synonym">Commerson's nightshade</name>
    <dbReference type="NCBI Taxonomy" id="4109"/>
    <lineage>
        <taxon>Eukaryota</taxon>
        <taxon>Viridiplantae</taxon>
        <taxon>Streptophyta</taxon>
        <taxon>Embryophyta</taxon>
        <taxon>Tracheophyta</taxon>
        <taxon>Spermatophyta</taxon>
        <taxon>Magnoliopsida</taxon>
        <taxon>eudicotyledons</taxon>
        <taxon>Gunneridae</taxon>
        <taxon>Pentapetalae</taxon>
        <taxon>asterids</taxon>
        <taxon>lamiids</taxon>
        <taxon>Solanales</taxon>
        <taxon>Solanaceae</taxon>
        <taxon>Solanoideae</taxon>
        <taxon>Solaneae</taxon>
        <taxon>Solanum</taxon>
    </lineage>
</organism>
<keyword evidence="3" id="KW-1185">Reference proteome</keyword>
<dbReference type="EMBL" id="JACXVP010000008">
    <property type="protein sequence ID" value="KAG5589888.1"/>
    <property type="molecule type" value="Genomic_DNA"/>
</dbReference>
<dbReference type="PANTHER" id="PTHR31286">
    <property type="entry name" value="GLYCINE-RICH CELL WALL STRUCTURAL PROTEIN 1.8-LIKE"/>
    <property type="match status" value="1"/>
</dbReference>
<dbReference type="Proteomes" id="UP000824120">
    <property type="component" value="Chromosome 8"/>
</dbReference>
<proteinExistence type="predicted"/>
<evidence type="ECO:0008006" key="4">
    <source>
        <dbReference type="Google" id="ProtNLM"/>
    </source>
</evidence>
<name>A0A9J5XRX3_SOLCO</name>
<evidence type="ECO:0000313" key="3">
    <source>
        <dbReference type="Proteomes" id="UP000824120"/>
    </source>
</evidence>